<dbReference type="EMBL" id="MU001509">
    <property type="protein sequence ID" value="KAF2439650.1"/>
    <property type="molecule type" value="Genomic_DNA"/>
</dbReference>
<dbReference type="Gene3D" id="3.40.50.1000">
    <property type="entry name" value="HAD superfamily/HAD-like"/>
    <property type="match status" value="1"/>
</dbReference>
<sequence length="266" mass="29498">MTQHLPPIRACIFDVDGTLINTEDIYTDIYNKILASYDKPPYPWHIKATQQSRGTPGTQRLLNWANLGLTVQEWQQKEKAYTHLFTASRTLPGVEKLLEDLATKTAHPLHLSLASSAGASKFALKTSHISSIANAFADRRFHVFGDDLEMSDARKKPEPDIFLLALKRINEAARQAGEKEVDAVECLVFEDSIAGVEAAKRAGMRVVWVPHRGLAEICGGREEDVLMGRTEADGKVPRFGEEDGMAEMRASLEDFPYGAYGIRIAA</sequence>
<dbReference type="InterPro" id="IPR006439">
    <property type="entry name" value="HAD-SF_hydro_IA"/>
</dbReference>
<dbReference type="GO" id="GO:0016791">
    <property type="term" value="F:phosphatase activity"/>
    <property type="evidence" value="ECO:0007669"/>
    <property type="project" value="TreeGrafter"/>
</dbReference>
<dbReference type="Pfam" id="PF00702">
    <property type="entry name" value="Hydrolase"/>
    <property type="match status" value="1"/>
</dbReference>
<dbReference type="SFLD" id="SFLDS00003">
    <property type="entry name" value="Haloacid_Dehalogenase"/>
    <property type="match status" value="1"/>
</dbReference>
<accession>A0A9P4P926</accession>
<gene>
    <name evidence="1" type="ORF">P171DRAFT_422318</name>
</gene>
<dbReference type="SFLD" id="SFLDG01129">
    <property type="entry name" value="C1.5:_HAD__Beta-PGM__Phosphata"/>
    <property type="match status" value="1"/>
</dbReference>
<keyword evidence="2" id="KW-1185">Reference proteome</keyword>
<evidence type="ECO:0000313" key="2">
    <source>
        <dbReference type="Proteomes" id="UP000799764"/>
    </source>
</evidence>
<dbReference type="AlphaFoldDB" id="A0A9P4P926"/>
<dbReference type="SUPFAM" id="SSF56784">
    <property type="entry name" value="HAD-like"/>
    <property type="match status" value="1"/>
</dbReference>
<dbReference type="PANTHER" id="PTHR18901:SF38">
    <property type="entry name" value="PSEUDOURIDINE-5'-PHOSPHATASE"/>
    <property type="match status" value="1"/>
</dbReference>
<protein>
    <submittedName>
        <fullName evidence="1">HAD-like protein</fullName>
    </submittedName>
</protein>
<dbReference type="InterPro" id="IPR036412">
    <property type="entry name" value="HAD-like_sf"/>
</dbReference>
<dbReference type="InterPro" id="IPR023198">
    <property type="entry name" value="PGP-like_dom2"/>
</dbReference>
<dbReference type="OrthoDB" id="40579at2759"/>
<dbReference type="PANTHER" id="PTHR18901">
    <property type="entry name" value="2-DEOXYGLUCOSE-6-PHOSPHATE PHOSPHATASE 2"/>
    <property type="match status" value="1"/>
</dbReference>
<dbReference type="NCBIfam" id="TIGR01509">
    <property type="entry name" value="HAD-SF-IA-v3"/>
    <property type="match status" value="1"/>
</dbReference>
<comment type="caution">
    <text evidence="1">The sequence shown here is derived from an EMBL/GenBank/DDBJ whole genome shotgun (WGS) entry which is preliminary data.</text>
</comment>
<reference evidence="1" key="1">
    <citation type="journal article" date="2020" name="Stud. Mycol.">
        <title>101 Dothideomycetes genomes: a test case for predicting lifestyles and emergence of pathogens.</title>
        <authorList>
            <person name="Haridas S."/>
            <person name="Albert R."/>
            <person name="Binder M."/>
            <person name="Bloem J."/>
            <person name="Labutti K."/>
            <person name="Salamov A."/>
            <person name="Andreopoulos B."/>
            <person name="Baker S."/>
            <person name="Barry K."/>
            <person name="Bills G."/>
            <person name="Bluhm B."/>
            <person name="Cannon C."/>
            <person name="Castanera R."/>
            <person name="Culley D."/>
            <person name="Daum C."/>
            <person name="Ezra D."/>
            <person name="Gonzalez J."/>
            <person name="Henrissat B."/>
            <person name="Kuo A."/>
            <person name="Liang C."/>
            <person name="Lipzen A."/>
            <person name="Lutzoni F."/>
            <person name="Magnuson J."/>
            <person name="Mondo S."/>
            <person name="Nolan M."/>
            <person name="Ohm R."/>
            <person name="Pangilinan J."/>
            <person name="Park H.-J."/>
            <person name="Ramirez L."/>
            <person name="Alfaro M."/>
            <person name="Sun H."/>
            <person name="Tritt A."/>
            <person name="Yoshinaga Y."/>
            <person name="Zwiers L.-H."/>
            <person name="Turgeon B."/>
            <person name="Goodwin S."/>
            <person name="Spatafora J."/>
            <person name="Crous P."/>
            <person name="Grigoriev I."/>
        </authorList>
    </citation>
    <scope>NUCLEOTIDE SEQUENCE</scope>
    <source>
        <strain evidence="1">CBS 690.94</strain>
    </source>
</reference>
<dbReference type="Gene3D" id="1.10.150.240">
    <property type="entry name" value="Putative phosphatase, domain 2"/>
    <property type="match status" value="1"/>
</dbReference>
<dbReference type="InterPro" id="IPR023214">
    <property type="entry name" value="HAD_sf"/>
</dbReference>
<name>A0A9P4P926_9PLEO</name>
<proteinExistence type="predicted"/>
<dbReference type="Proteomes" id="UP000799764">
    <property type="component" value="Unassembled WGS sequence"/>
</dbReference>
<organism evidence="1 2">
    <name type="scientific">Karstenula rhodostoma CBS 690.94</name>
    <dbReference type="NCBI Taxonomy" id="1392251"/>
    <lineage>
        <taxon>Eukaryota</taxon>
        <taxon>Fungi</taxon>
        <taxon>Dikarya</taxon>
        <taxon>Ascomycota</taxon>
        <taxon>Pezizomycotina</taxon>
        <taxon>Dothideomycetes</taxon>
        <taxon>Pleosporomycetidae</taxon>
        <taxon>Pleosporales</taxon>
        <taxon>Massarineae</taxon>
        <taxon>Didymosphaeriaceae</taxon>
        <taxon>Karstenula</taxon>
    </lineage>
</organism>
<evidence type="ECO:0000313" key="1">
    <source>
        <dbReference type="EMBL" id="KAF2439650.1"/>
    </source>
</evidence>